<dbReference type="AlphaFoldDB" id="A0AAV6UKC6"/>
<dbReference type="EMBL" id="JAFNEN010000368">
    <property type="protein sequence ID" value="KAG8184600.1"/>
    <property type="molecule type" value="Genomic_DNA"/>
</dbReference>
<keyword evidence="2" id="KW-1185">Reference proteome</keyword>
<gene>
    <name evidence="1" type="ORF">JTE90_005214</name>
</gene>
<dbReference type="Proteomes" id="UP000827092">
    <property type="component" value="Unassembled WGS sequence"/>
</dbReference>
<sequence length="94" mass="10827">MTLPKTVEPISSPSNAIFSQTSSCELEVFLLHFRLVLDQFCGHFGGKKDRFRRREMRRVRGVPCSALSPEVPVKPEEAQTRILLRNKKGHRYTL</sequence>
<protein>
    <submittedName>
        <fullName evidence="1">Uncharacterized protein</fullName>
    </submittedName>
</protein>
<evidence type="ECO:0000313" key="2">
    <source>
        <dbReference type="Proteomes" id="UP000827092"/>
    </source>
</evidence>
<reference evidence="1 2" key="1">
    <citation type="journal article" date="2022" name="Nat. Ecol. Evol.">
        <title>A masculinizing supergene underlies an exaggerated male reproductive morph in a spider.</title>
        <authorList>
            <person name="Hendrickx F."/>
            <person name="De Corte Z."/>
            <person name="Sonet G."/>
            <person name="Van Belleghem S.M."/>
            <person name="Kostlbacher S."/>
            <person name="Vangestel C."/>
        </authorList>
    </citation>
    <scope>NUCLEOTIDE SEQUENCE [LARGE SCALE GENOMIC DNA]</scope>
    <source>
        <strain evidence="1">W744_W776</strain>
    </source>
</reference>
<comment type="caution">
    <text evidence="1">The sequence shown here is derived from an EMBL/GenBank/DDBJ whole genome shotgun (WGS) entry which is preliminary data.</text>
</comment>
<name>A0AAV6UKC6_9ARAC</name>
<accession>A0AAV6UKC6</accession>
<evidence type="ECO:0000313" key="1">
    <source>
        <dbReference type="EMBL" id="KAG8184600.1"/>
    </source>
</evidence>
<proteinExistence type="predicted"/>
<organism evidence="1 2">
    <name type="scientific">Oedothorax gibbosus</name>
    <dbReference type="NCBI Taxonomy" id="931172"/>
    <lineage>
        <taxon>Eukaryota</taxon>
        <taxon>Metazoa</taxon>
        <taxon>Ecdysozoa</taxon>
        <taxon>Arthropoda</taxon>
        <taxon>Chelicerata</taxon>
        <taxon>Arachnida</taxon>
        <taxon>Araneae</taxon>
        <taxon>Araneomorphae</taxon>
        <taxon>Entelegynae</taxon>
        <taxon>Araneoidea</taxon>
        <taxon>Linyphiidae</taxon>
        <taxon>Erigoninae</taxon>
        <taxon>Oedothorax</taxon>
    </lineage>
</organism>